<dbReference type="Proteomes" id="UP001497525">
    <property type="component" value="Unassembled WGS sequence"/>
</dbReference>
<name>A0AAV2TAQ2_CALDB</name>
<feature type="region of interest" description="Disordered" evidence="8">
    <location>
        <begin position="822"/>
        <end position="901"/>
    </location>
</feature>
<keyword evidence="5 7" id="KW-0175">Coiled coil</keyword>
<dbReference type="PANTHER" id="PTHR15239:SF6">
    <property type="entry name" value="RIBOSOME QUALITY CONTROL COMPLEX SUBUNIT NEMF"/>
    <property type="match status" value="1"/>
</dbReference>
<dbReference type="Pfam" id="PF05670">
    <property type="entry name" value="NFACT-R_1"/>
    <property type="match status" value="1"/>
</dbReference>
<evidence type="ECO:0000256" key="4">
    <source>
        <dbReference type="ARBA" id="ARBA00022490"/>
    </source>
</evidence>
<dbReference type="GO" id="GO:1990116">
    <property type="term" value="P:ribosome-associated ubiquitin-dependent protein catabolic process"/>
    <property type="evidence" value="ECO:0007669"/>
    <property type="project" value="TreeGrafter"/>
</dbReference>
<feature type="compositionally biased region" description="Basic and acidic residues" evidence="8">
    <location>
        <begin position="749"/>
        <end position="771"/>
    </location>
</feature>
<dbReference type="AlphaFoldDB" id="A0AAV2TAQ2"/>
<evidence type="ECO:0000313" key="11">
    <source>
        <dbReference type="EMBL" id="CAL5133139.1"/>
    </source>
</evidence>
<comment type="subcellular location">
    <subcellularLocation>
        <location evidence="2">Cytoplasm</location>
    </subcellularLocation>
    <subcellularLocation>
        <location evidence="1">Nucleus</location>
    </subcellularLocation>
</comment>
<evidence type="ECO:0000256" key="6">
    <source>
        <dbReference type="ARBA" id="ARBA00023242"/>
    </source>
</evidence>
<dbReference type="Gene3D" id="2.30.310.10">
    <property type="entry name" value="ibrinogen binding protein from staphylococcus aureus domain"/>
    <property type="match status" value="1"/>
</dbReference>
<evidence type="ECO:0000256" key="3">
    <source>
        <dbReference type="ARBA" id="ARBA00008318"/>
    </source>
</evidence>
<keyword evidence="6" id="KW-0539">Nucleus</keyword>
<feature type="coiled-coil region" evidence="7">
    <location>
        <begin position="402"/>
        <end position="433"/>
    </location>
</feature>
<organism evidence="11 12">
    <name type="scientific">Calicophoron daubneyi</name>
    <name type="common">Rumen fluke</name>
    <name type="synonym">Paramphistomum daubneyi</name>
    <dbReference type="NCBI Taxonomy" id="300641"/>
    <lineage>
        <taxon>Eukaryota</taxon>
        <taxon>Metazoa</taxon>
        <taxon>Spiralia</taxon>
        <taxon>Lophotrochozoa</taxon>
        <taxon>Platyhelminthes</taxon>
        <taxon>Trematoda</taxon>
        <taxon>Digenea</taxon>
        <taxon>Plagiorchiida</taxon>
        <taxon>Pronocephalata</taxon>
        <taxon>Paramphistomoidea</taxon>
        <taxon>Paramphistomidae</taxon>
        <taxon>Calicophoron</taxon>
    </lineage>
</organism>
<evidence type="ECO:0000256" key="5">
    <source>
        <dbReference type="ARBA" id="ARBA00023054"/>
    </source>
</evidence>
<dbReference type="Pfam" id="PF05833">
    <property type="entry name" value="NFACT_N"/>
    <property type="match status" value="1"/>
</dbReference>
<proteinExistence type="inferred from homology"/>
<feature type="region of interest" description="Disordered" evidence="8">
    <location>
        <begin position="749"/>
        <end position="807"/>
    </location>
</feature>
<dbReference type="GO" id="GO:0000049">
    <property type="term" value="F:tRNA binding"/>
    <property type="evidence" value="ECO:0007669"/>
    <property type="project" value="TreeGrafter"/>
</dbReference>
<keyword evidence="4" id="KW-0963">Cytoplasm</keyword>
<evidence type="ECO:0008006" key="13">
    <source>
        <dbReference type="Google" id="ProtNLM"/>
    </source>
</evidence>
<dbReference type="GO" id="GO:0005634">
    <property type="term" value="C:nucleus"/>
    <property type="evidence" value="ECO:0007669"/>
    <property type="project" value="UniProtKB-SubCell"/>
</dbReference>
<evidence type="ECO:0000259" key="10">
    <source>
        <dbReference type="Pfam" id="PF11923"/>
    </source>
</evidence>
<feature type="compositionally biased region" description="Low complexity" evidence="8">
    <location>
        <begin position="945"/>
        <end position="958"/>
    </location>
</feature>
<evidence type="ECO:0000256" key="7">
    <source>
        <dbReference type="SAM" id="Coils"/>
    </source>
</evidence>
<sequence length="1103" mass="125589">MYNLLKAVNKLTPYNDSQNLSVVRDSSPSLRIHIWADWPVEFDSRNVPFRTLNHEVDVLYAGCCRCPPGTSVVMSCLLTSTFKSIVGHRVNNVYDANNKLYLLKLSCTETGEKVILLLESGARIHLSEYEWQKNDVPSGFSMKLRKHIRNRKISCVRQLGMDRIVDIEIGFGELCYHLIVELYDRGNMCLTDHTYTILHLLRPRTDATQDVRYAAHEKYPVELARQAPDCLCSFPAADSKQKIYDYILSLFVKESDEFFNPETGGDLRHIQKIFSSEFAYGQAAVEHCCRLAHAKVMDFIKARRTGDCPMPVNHQKIREEYSKYLTDTLHNLLLHFCTEETGSPRGYIFGKKKDPQDEKLLDQQDFQPFLFEQLKNKPYVSYETFNKAVDVFFSSLESQKTTEKCSQNEKKANKKLENIKRDHEIRLANLKADQELDVRKAHLLEANQQLVDNVILMINHALSNQLDWRVLENMVEEARSRNDPLASHIVELNLRTNQFTIRLSYPYDEAVGDGEEKSSESTLDIVLDLGLNALNNARKYYDKKRAAVKKEERTLIASAKALKSAARKAQETRKEIRKVQQITKARKPLWFEKFFWFVTSENYLVVAGHDSLQNEVLVKRYFEPDDIYVHADIHGASSVIVKARPLQPEEHAETTEPSTDRHRRLPLPPQKTLMEAGVMAVVLSSAWNARVITNAWWVYQNQVSKTAQSGEYLTTGAFVIRGRKNYLPPCQLVYGFGVLFKLDDESSARHRSERRIVPSEETLRPAVKSDENEGAVETDDSKTFLKEDPDEPEDAEDLSPEFPNAQLKLDLARVPTRVKGARNRIADSADPIRFNTLSEDASKRKRSNQQPDKGGAKSHPSADHPQPSKSAQSIHNAGPLKRGQKSKLKKIKQKYGEQDDEEREIRMKILQGDAAKVSQHHKRLDAVGFRTFDSQEGSDDDADKQSSSSDEAQSSELSPLNSQSDISHVPAAFLKPVPEQKREAERNDSLVERLGKCRILDEGWFPILNTLTGQPDEEDVLLYALPVCAPYSTLANYKFKVKLTPGTSKRGKAVKTTLNAFAMGSSTTAREKELIRALKEEDVSRNFLNFVKLTFPQMKNSRG</sequence>
<comment type="similarity">
    <text evidence="3">Belongs to the NEMF family.</text>
</comment>
<gene>
    <name evidence="11" type="ORF">CDAUBV1_LOCUS6414</name>
</gene>
<dbReference type="GO" id="GO:0043023">
    <property type="term" value="F:ribosomal large subunit binding"/>
    <property type="evidence" value="ECO:0007669"/>
    <property type="project" value="TreeGrafter"/>
</dbReference>
<dbReference type="InterPro" id="IPR051608">
    <property type="entry name" value="RQC_Subunit_NEMF"/>
</dbReference>
<feature type="region of interest" description="Disordered" evidence="8">
    <location>
        <begin position="930"/>
        <end position="965"/>
    </location>
</feature>
<feature type="region of interest" description="Disordered" evidence="8">
    <location>
        <begin position="645"/>
        <end position="665"/>
    </location>
</feature>
<dbReference type="GO" id="GO:0005737">
    <property type="term" value="C:cytoplasm"/>
    <property type="evidence" value="ECO:0007669"/>
    <property type="project" value="UniProtKB-SubCell"/>
</dbReference>
<dbReference type="FunFam" id="2.30.310.10:FF:000001">
    <property type="entry name" value="Nuclear export mediator factor Nemf"/>
    <property type="match status" value="1"/>
</dbReference>
<accession>A0AAV2TAQ2</accession>
<evidence type="ECO:0000313" key="12">
    <source>
        <dbReference type="Proteomes" id="UP001497525"/>
    </source>
</evidence>
<feature type="domain" description="NFACT RNA-binding" evidence="9">
    <location>
        <begin position="593"/>
        <end position="722"/>
    </location>
</feature>
<evidence type="ECO:0000259" key="9">
    <source>
        <dbReference type="Pfam" id="PF05670"/>
    </source>
</evidence>
<evidence type="ECO:0000256" key="8">
    <source>
        <dbReference type="SAM" id="MobiDB-lite"/>
    </source>
</evidence>
<dbReference type="EMBL" id="CAXLJL010000156">
    <property type="protein sequence ID" value="CAL5133139.1"/>
    <property type="molecule type" value="Genomic_DNA"/>
</dbReference>
<evidence type="ECO:0000256" key="2">
    <source>
        <dbReference type="ARBA" id="ARBA00004496"/>
    </source>
</evidence>
<dbReference type="Pfam" id="PF11923">
    <property type="entry name" value="NFACT-C"/>
    <property type="match status" value="1"/>
</dbReference>
<dbReference type="GO" id="GO:1990112">
    <property type="term" value="C:RQC complex"/>
    <property type="evidence" value="ECO:0007669"/>
    <property type="project" value="TreeGrafter"/>
</dbReference>
<dbReference type="GO" id="GO:0072344">
    <property type="term" value="P:rescue of stalled ribosome"/>
    <property type="evidence" value="ECO:0007669"/>
    <property type="project" value="TreeGrafter"/>
</dbReference>
<evidence type="ECO:0000256" key="1">
    <source>
        <dbReference type="ARBA" id="ARBA00004123"/>
    </source>
</evidence>
<feature type="compositionally biased region" description="Basic and acidic residues" evidence="8">
    <location>
        <begin position="647"/>
        <end position="660"/>
    </location>
</feature>
<protein>
    <recommendedName>
        <fullName evidence="13">Nuclear export mediator factor NEMF</fullName>
    </recommendedName>
</protein>
<feature type="compositionally biased region" description="Basic residues" evidence="8">
    <location>
        <begin position="882"/>
        <end position="893"/>
    </location>
</feature>
<comment type="caution">
    <text evidence="11">The sequence shown here is derived from an EMBL/GenBank/DDBJ whole genome shotgun (WGS) entry which is preliminary data.</text>
</comment>
<dbReference type="InterPro" id="IPR021846">
    <property type="entry name" value="NFACT-C"/>
</dbReference>
<reference evidence="11" key="1">
    <citation type="submission" date="2024-06" db="EMBL/GenBank/DDBJ databases">
        <authorList>
            <person name="Liu X."/>
            <person name="Lenzi L."/>
            <person name="Haldenby T S."/>
            <person name="Uol C."/>
        </authorList>
    </citation>
    <scope>NUCLEOTIDE SEQUENCE</scope>
</reference>
<feature type="domain" description="NFACT protein C-terminal" evidence="10">
    <location>
        <begin position="1007"/>
        <end position="1093"/>
    </location>
</feature>
<dbReference type="PANTHER" id="PTHR15239">
    <property type="entry name" value="NUCLEAR EXPORT MEDIATOR FACTOR NEMF"/>
    <property type="match status" value="1"/>
</dbReference>
<dbReference type="InterPro" id="IPR008532">
    <property type="entry name" value="NFACT_RNA-bd"/>
</dbReference>
<feature type="compositionally biased region" description="Acidic residues" evidence="8">
    <location>
        <begin position="788"/>
        <end position="799"/>
    </location>
</feature>